<evidence type="ECO:0000256" key="3">
    <source>
        <dbReference type="SAM" id="SignalP"/>
    </source>
</evidence>
<feature type="chain" id="PRO_5015510667" description="Cytochrome c domain-containing protein" evidence="3">
    <location>
        <begin position="26"/>
        <end position="410"/>
    </location>
</feature>
<keyword evidence="3" id="KW-0732">Signal</keyword>
<evidence type="ECO:0000313" key="5">
    <source>
        <dbReference type="Proteomes" id="UP000237819"/>
    </source>
</evidence>
<name>A0A2S8GKR6_9BACT</name>
<feature type="signal peptide" evidence="3">
    <location>
        <begin position="1"/>
        <end position="25"/>
    </location>
</feature>
<reference evidence="4 5" key="1">
    <citation type="submission" date="2018-02" db="EMBL/GenBank/DDBJ databases">
        <title>Comparative genomes isolates from brazilian mangrove.</title>
        <authorList>
            <person name="Araujo J.E."/>
            <person name="Taketani R.G."/>
            <person name="Silva M.C.P."/>
            <person name="Loureco M.V."/>
            <person name="Andreote F.D."/>
        </authorList>
    </citation>
    <scope>NUCLEOTIDE SEQUENCE [LARGE SCALE GENOMIC DNA]</scope>
    <source>
        <strain evidence="4 5">Nap-Phe MGV</strain>
    </source>
</reference>
<evidence type="ECO:0000256" key="1">
    <source>
        <dbReference type="SAM" id="Coils"/>
    </source>
</evidence>
<comment type="caution">
    <text evidence="4">The sequence shown here is derived from an EMBL/GenBank/DDBJ whole genome shotgun (WGS) entry which is preliminary data.</text>
</comment>
<dbReference type="Gene3D" id="3.80.10.10">
    <property type="entry name" value="Ribonuclease Inhibitor"/>
    <property type="match status" value="1"/>
</dbReference>
<dbReference type="Proteomes" id="UP000237819">
    <property type="component" value="Unassembled WGS sequence"/>
</dbReference>
<accession>A0A2S8GKR6</accession>
<feature type="coiled-coil region" evidence="1">
    <location>
        <begin position="172"/>
        <end position="209"/>
    </location>
</feature>
<feature type="region of interest" description="Disordered" evidence="2">
    <location>
        <begin position="131"/>
        <end position="167"/>
    </location>
</feature>
<evidence type="ECO:0000313" key="4">
    <source>
        <dbReference type="EMBL" id="PQO44901.1"/>
    </source>
</evidence>
<dbReference type="GO" id="GO:0019005">
    <property type="term" value="C:SCF ubiquitin ligase complex"/>
    <property type="evidence" value="ECO:0007669"/>
    <property type="project" value="TreeGrafter"/>
</dbReference>
<evidence type="ECO:0008006" key="6">
    <source>
        <dbReference type="Google" id="ProtNLM"/>
    </source>
</evidence>
<sequence length="410" mass="44182">MFVRTLLTLLIALTTVGLFSQPAHAIPYFWEVFQEKYVAEPKDDAGKKFAASAEAAKCNVCHVDGESKKQRNAYGQAMDELVDKANFGKDRLKSEGDAAKAELIAALEKIGTMKLKPGEETSPTFAANIAAGNLPTEAPKEEPAPEPKPEPMPEPKPEPAPMATPATASGGLAALSAALDQLKAEIKEAAKAQAKAELKNELKAEVKQELKAELAATVKAELMTEMRKSLTDMAKIQYKLIAVQENNPMPSIDDASEEEAIKQIVARGGRVNALAQNTDEKVVTFHLSDKPIDDEALALVRGLRNVVEINARGTDITDEGIKSLVGLSNLQRLNVAKTKVTDDALVYLAAHPNLVYLNLYGTQVTDDGIGILANLPNLQHLYLWQTGATKEGAEELESHLTGLEVNLGTE</sequence>
<dbReference type="RefSeq" id="WP_105336743.1">
    <property type="nucleotide sequence ID" value="NZ_PUHZ01000017.1"/>
</dbReference>
<proteinExistence type="predicted"/>
<dbReference type="OrthoDB" id="272105at2"/>
<dbReference type="GO" id="GO:0031146">
    <property type="term" value="P:SCF-dependent proteasomal ubiquitin-dependent protein catabolic process"/>
    <property type="evidence" value="ECO:0007669"/>
    <property type="project" value="TreeGrafter"/>
</dbReference>
<organism evidence="4 5">
    <name type="scientific">Blastopirellula marina</name>
    <dbReference type="NCBI Taxonomy" id="124"/>
    <lineage>
        <taxon>Bacteria</taxon>
        <taxon>Pseudomonadati</taxon>
        <taxon>Planctomycetota</taxon>
        <taxon>Planctomycetia</taxon>
        <taxon>Pirellulales</taxon>
        <taxon>Pirellulaceae</taxon>
        <taxon>Blastopirellula</taxon>
    </lineage>
</organism>
<dbReference type="SUPFAM" id="SSF52047">
    <property type="entry name" value="RNI-like"/>
    <property type="match status" value="1"/>
</dbReference>
<gene>
    <name evidence="4" type="ORF">C5Y93_17580</name>
</gene>
<evidence type="ECO:0000256" key="2">
    <source>
        <dbReference type="SAM" id="MobiDB-lite"/>
    </source>
</evidence>
<feature type="compositionally biased region" description="Basic and acidic residues" evidence="2">
    <location>
        <begin position="138"/>
        <end position="157"/>
    </location>
</feature>
<dbReference type="InterPro" id="IPR032675">
    <property type="entry name" value="LRR_dom_sf"/>
</dbReference>
<dbReference type="AlphaFoldDB" id="A0A2S8GKR6"/>
<dbReference type="EMBL" id="PUHZ01000017">
    <property type="protein sequence ID" value="PQO44901.1"/>
    <property type="molecule type" value="Genomic_DNA"/>
</dbReference>
<dbReference type="PANTHER" id="PTHR13318">
    <property type="entry name" value="PARTNER OF PAIRED, ISOFORM B-RELATED"/>
    <property type="match status" value="1"/>
</dbReference>
<keyword evidence="1" id="KW-0175">Coiled coil</keyword>
<protein>
    <recommendedName>
        <fullName evidence="6">Cytochrome c domain-containing protein</fullName>
    </recommendedName>
</protein>